<dbReference type="GO" id="GO:0004252">
    <property type="term" value="F:serine-type endopeptidase activity"/>
    <property type="evidence" value="ECO:0007669"/>
    <property type="project" value="UniProtKB-UniRule"/>
</dbReference>
<evidence type="ECO:0000259" key="9">
    <source>
        <dbReference type="Pfam" id="PF00082"/>
    </source>
</evidence>
<evidence type="ECO:0000256" key="7">
    <source>
        <dbReference type="RuleBase" id="RU003355"/>
    </source>
</evidence>
<evidence type="ECO:0000313" key="13">
    <source>
        <dbReference type="Proteomes" id="UP000619260"/>
    </source>
</evidence>
<dbReference type="InterPro" id="IPR015500">
    <property type="entry name" value="Peptidase_S8_subtilisin-rel"/>
</dbReference>
<feature type="domain" description="Inhibitor I9" evidence="10">
    <location>
        <begin position="74"/>
        <end position="116"/>
    </location>
</feature>
<dbReference type="Gene3D" id="2.80.10.50">
    <property type="match status" value="2"/>
</dbReference>
<dbReference type="PROSITE" id="PS00136">
    <property type="entry name" value="SUBTILASE_ASP"/>
    <property type="match status" value="1"/>
</dbReference>
<dbReference type="GO" id="GO:0006508">
    <property type="term" value="P:proteolysis"/>
    <property type="evidence" value="ECO:0007669"/>
    <property type="project" value="UniProtKB-KW"/>
</dbReference>
<gene>
    <name evidence="12" type="ORF">Val02_32390</name>
</gene>
<dbReference type="FunFam" id="3.40.50.200:FF:000014">
    <property type="entry name" value="Proteinase K"/>
    <property type="match status" value="1"/>
</dbReference>
<keyword evidence="8" id="KW-0732">Signal</keyword>
<name>A0A8J3YLK5_9ACTN</name>
<dbReference type="InterPro" id="IPR008999">
    <property type="entry name" value="Actin-crosslinking"/>
</dbReference>
<dbReference type="InterPro" id="IPR036852">
    <property type="entry name" value="Peptidase_S8/S53_dom_sf"/>
</dbReference>
<dbReference type="CDD" id="cd00257">
    <property type="entry name" value="beta-trefoil_FSCN-like"/>
    <property type="match status" value="2"/>
</dbReference>
<evidence type="ECO:0000256" key="4">
    <source>
        <dbReference type="ARBA" id="ARBA00022825"/>
    </source>
</evidence>
<dbReference type="Gene3D" id="3.30.70.80">
    <property type="entry name" value="Peptidase S8 propeptide/proteinase inhibitor I9"/>
    <property type="match status" value="1"/>
</dbReference>
<dbReference type="Gene3D" id="3.40.50.200">
    <property type="entry name" value="Peptidase S8/S53 domain"/>
    <property type="match status" value="1"/>
</dbReference>
<dbReference type="InterPro" id="IPR000772">
    <property type="entry name" value="Ricin_B_lectin"/>
</dbReference>
<dbReference type="SUPFAM" id="SSF54897">
    <property type="entry name" value="Protease propeptides/inhibitors"/>
    <property type="match status" value="1"/>
</dbReference>
<dbReference type="PANTHER" id="PTHR43806">
    <property type="entry name" value="PEPTIDASE S8"/>
    <property type="match status" value="1"/>
</dbReference>
<comment type="similarity">
    <text evidence="1 6 7">Belongs to the peptidase S8 family.</text>
</comment>
<keyword evidence="13" id="KW-1185">Reference proteome</keyword>
<dbReference type="InterPro" id="IPR000209">
    <property type="entry name" value="Peptidase_S8/S53_dom"/>
</dbReference>
<evidence type="ECO:0000256" key="6">
    <source>
        <dbReference type="PROSITE-ProRule" id="PRU01240"/>
    </source>
</evidence>
<keyword evidence="2 6" id="KW-0645">Protease</keyword>
<dbReference type="Pfam" id="PF05922">
    <property type="entry name" value="Inhibitor_I9"/>
    <property type="match status" value="1"/>
</dbReference>
<accession>A0A8J3YLK5</accession>
<feature type="chain" id="PRO_5035224758" evidence="8">
    <location>
        <begin position="34"/>
        <end position="664"/>
    </location>
</feature>
<evidence type="ECO:0000256" key="3">
    <source>
        <dbReference type="ARBA" id="ARBA00022801"/>
    </source>
</evidence>
<evidence type="ECO:0000313" key="12">
    <source>
        <dbReference type="EMBL" id="GIJ46353.1"/>
    </source>
</evidence>
<proteinExistence type="inferred from homology"/>
<sequence length="664" mass="67818">MTYVAKPRRLTTMALISAVSAACGIAMGSPALATPRDGDIRGAGAEGAIKDSYIVVMKDGAALPGQVGASAVGGGTVEEIYDSVNGYATTMSEAQAKKVAGRSDVAYVEQNRVVKMSATQPSAQWDLDRIDQQSRPLNGSYTYPNTASTVRAYVIDSGIRTTHSQFGGRATAGADFIDGTPTANDDCEGHGTHVAGTIGGSTYGVAKGVALVSVRVLDCEGAGTLSGVLSGVQWVTANAVKPAVVNMSLGTNTVSTTLDDAVRASIASGLTYTLAAGNDTMNACLSSPSDVTEGIVVGASDAADWAAYFSNFGQCLDLFAPGVDIRSAGIAGDSATMNMDGTSMAAPHVAGAAAMLLAANPSLTPAQVQTALVNAAVPNKIRDAGPGSPTGLLQVSGATPAAAQPFTLMARANGRWVTAENGGNSALVARGVTVGLWEQFDVADAGNGTVSLKSRANNKYLTAENAGNSALIANRTAVGSWEKFKLVTQGDGGIAIQAMANNKFVTAENGGNGPLIANRTAVGAWEKFDQPVDPALISLTAAVNNRVVTAENGGYGNLVANRTAVGAWEEFDMLDAGDGWVALRSHANGRFVSADNAGKNPLVANRTSIGAWEKFRVIHMGGTAVALLANANLKFVTAENAGNGGLVARADEPGSWEVFYRSVV</sequence>
<feature type="domain" description="Peptidase S8/S53" evidence="9">
    <location>
        <begin position="154"/>
        <end position="379"/>
    </location>
</feature>
<evidence type="ECO:0000256" key="5">
    <source>
        <dbReference type="PIRSR" id="PIRSR615500-1"/>
    </source>
</evidence>
<dbReference type="PROSITE" id="PS00138">
    <property type="entry name" value="SUBTILASE_SER"/>
    <property type="match status" value="1"/>
</dbReference>
<evidence type="ECO:0000256" key="2">
    <source>
        <dbReference type="ARBA" id="ARBA00022670"/>
    </source>
</evidence>
<dbReference type="EMBL" id="BOPF01000010">
    <property type="protein sequence ID" value="GIJ46353.1"/>
    <property type="molecule type" value="Genomic_DNA"/>
</dbReference>
<dbReference type="PROSITE" id="PS51257">
    <property type="entry name" value="PROKAR_LIPOPROTEIN"/>
    <property type="match status" value="1"/>
</dbReference>
<keyword evidence="3 6" id="KW-0378">Hydrolase</keyword>
<dbReference type="Proteomes" id="UP000619260">
    <property type="component" value="Unassembled WGS sequence"/>
</dbReference>
<evidence type="ECO:0000256" key="8">
    <source>
        <dbReference type="SAM" id="SignalP"/>
    </source>
</evidence>
<dbReference type="PRINTS" id="PR00723">
    <property type="entry name" value="SUBTILISIN"/>
</dbReference>
<dbReference type="InterPro" id="IPR010259">
    <property type="entry name" value="S8pro/Inhibitor_I9"/>
</dbReference>
<reference evidence="12" key="1">
    <citation type="submission" date="2021-01" db="EMBL/GenBank/DDBJ databases">
        <title>Whole genome shotgun sequence of Virgisporangium aliadipatigenens NBRC 105644.</title>
        <authorList>
            <person name="Komaki H."/>
            <person name="Tamura T."/>
        </authorList>
    </citation>
    <scope>NUCLEOTIDE SEQUENCE</scope>
    <source>
        <strain evidence="12">NBRC 105644</strain>
    </source>
</reference>
<dbReference type="AlphaFoldDB" id="A0A8J3YLK5"/>
<feature type="signal peptide" evidence="8">
    <location>
        <begin position="1"/>
        <end position="33"/>
    </location>
</feature>
<evidence type="ECO:0000259" key="11">
    <source>
        <dbReference type="Pfam" id="PF14200"/>
    </source>
</evidence>
<dbReference type="InterPro" id="IPR022398">
    <property type="entry name" value="Peptidase_S8_His-AS"/>
</dbReference>
<keyword evidence="4 6" id="KW-0720">Serine protease</keyword>
<dbReference type="Pfam" id="PF14200">
    <property type="entry name" value="RicinB_lectin_2"/>
    <property type="match status" value="1"/>
</dbReference>
<evidence type="ECO:0000259" key="10">
    <source>
        <dbReference type="Pfam" id="PF05922"/>
    </source>
</evidence>
<feature type="active site" description="Charge relay system" evidence="5 6">
    <location>
        <position position="156"/>
    </location>
</feature>
<organism evidence="12 13">
    <name type="scientific">Virgisporangium aliadipatigenens</name>
    <dbReference type="NCBI Taxonomy" id="741659"/>
    <lineage>
        <taxon>Bacteria</taxon>
        <taxon>Bacillati</taxon>
        <taxon>Actinomycetota</taxon>
        <taxon>Actinomycetes</taxon>
        <taxon>Micromonosporales</taxon>
        <taxon>Micromonosporaceae</taxon>
        <taxon>Virgisporangium</taxon>
    </lineage>
</organism>
<dbReference type="SUPFAM" id="SSF50405">
    <property type="entry name" value="Actin-crosslinking proteins"/>
    <property type="match status" value="2"/>
</dbReference>
<dbReference type="PANTHER" id="PTHR43806:SF11">
    <property type="entry name" value="CEREVISIN-RELATED"/>
    <property type="match status" value="1"/>
</dbReference>
<dbReference type="PROSITE" id="PS51892">
    <property type="entry name" value="SUBTILASE"/>
    <property type="match status" value="1"/>
</dbReference>
<dbReference type="SUPFAM" id="SSF52743">
    <property type="entry name" value="Subtilisin-like"/>
    <property type="match status" value="1"/>
</dbReference>
<protein>
    <submittedName>
        <fullName evidence="12">Uncharacterized protein</fullName>
    </submittedName>
</protein>
<dbReference type="InterPro" id="IPR034193">
    <property type="entry name" value="PCSK9_ProteinaseK-like"/>
</dbReference>
<evidence type="ECO:0000256" key="1">
    <source>
        <dbReference type="ARBA" id="ARBA00011073"/>
    </source>
</evidence>
<dbReference type="Pfam" id="PF00082">
    <property type="entry name" value="Peptidase_S8"/>
    <property type="match status" value="1"/>
</dbReference>
<dbReference type="InterPro" id="IPR050131">
    <property type="entry name" value="Peptidase_S8_subtilisin-like"/>
</dbReference>
<comment type="caution">
    <text evidence="12">The sequence shown here is derived from an EMBL/GenBank/DDBJ whole genome shotgun (WGS) entry which is preliminary data.</text>
</comment>
<feature type="active site" description="Charge relay system" evidence="5 6">
    <location>
        <position position="343"/>
    </location>
</feature>
<dbReference type="PROSITE" id="PS00137">
    <property type="entry name" value="SUBTILASE_HIS"/>
    <property type="match status" value="1"/>
</dbReference>
<dbReference type="InterPro" id="IPR023827">
    <property type="entry name" value="Peptidase_S8_Asp-AS"/>
</dbReference>
<dbReference type="CDD" id="cd04077">
    <property type="entry name" value="Peptidases_S8_PCSK9_ProteinaseK_like"/>
    <property type="match status" value="1"/>
</dbReference>
<dbReference type="InterPro" id="IPR037045">
    <property type="entry name" value="S8pro/Inhibitor_I9_sf"/>
</dbReference>
<feature type="active site" description="Charge relay system" evidence="5 6">
    <location>
        <position position="190"/>
    </location>
</feature>
<dbReference type="InterPro" id="IPR023828">
    <property type="entry name" value="Peptidase_S8_Ser-AS"/>
</dbReference>
<dbReference type="GO" id="GO:0005615">
    <property type="term" value="C:extracellular space"/>
    <property type="evidence" value="ECO:0007669"/>
    <property type="project" value="TreeGrafter"/>
</dbReference>
<feature type="domain" description="Ricin B lectin" evidence="11">
    <location>
        <begin position="438"/>
        <end position="525"/>
    </location>
</feature>